<dbReference type="GeneID" id="34686557"/>
<dbReference type="GO" id="GO:0010995">
    <property type="term" value="P:free ubiquitin chain depolymerization"/>
    <property type="evidence" value="ECO:0007669"/>
    <property type="project" value="EnsemblFungi"/>
</dbReference>
<dbReference type="InterPro" id="IPR001763">
    <property type="entry name" value="Rhodanese-like_dom"/>
</dbReference>
<dbReference type="InterPro" id="IPR036873">
    <property type="entry name" value="Rhodanese-like_dom_sf"/>
</dbReference>
<accession>A0A0C7MZA8</accession>
<organism evidence="12 13">
    <name type="scientific">Lachancea lanzarotensis</name>
    <dbReference type="NCBI Taxonomy" id="1245769"/>
    <lineage>
        <taxon>Eukaryota</taxon>
        <taxon>Fungi</taxon>
        <taxon>Dikarya</taxon>
        <taxon>Ascomycota</taxon>
        <taxon>Saccharomycotina</taxon>
        <taxon>Saccharomycetes</taxon>
        <taxon>Saccharomycetales</taxon>
        <taxon>Saccharomycetaceae</taxon>
        <taxon>Lachancea</taxon>
    </lineage>
</organism>
<evidence type="ECO:0000256" key="8">
    <source>
        <dbReference type="SAM" id="Coils"/>
    </source>
</evidence>
<dbReference type="GO" id="GO:0070676">
    <property type="term" value="P:intralumenal vesicle formation"/>
    <property type="evidence" value="ECO:0007669"/>
    <property type="project" value="EnsemblFungi"/>
</dbReference>
<gene>
    <name evidence="12" type="ORF">LALA0_S07e01662g</name>
</gene>
<evidence type="ECO:0000256" key="1">
    <source>
        <dbReference type="ARBA" id="ARBA00000707"/>
    </source>
</evidence>
<dbReference type="Proteomes" id="UP000054304">
    <property type="component" value="Unassembled WGS sequence"/>
</dbReference>
<dbReference type="Pfam" id="PF00443">
    <property type="entry name" value="UCH"/>
    <property type="match status" value="1"/>
</dbReference>
<dbReference type="PROSITE" id="PS00973">
    <property type="entry name" value="USP_2"/>
    <property type="match status" value="1"/>
</dbReference>
<keyword evidence="4 7" id="KW-0833">Ubl conjugation pathway</keyword>
<keyword evidence="8" id="KW-0175">Coiled coil</keyword>
<dbReference type="Pfam" id="PF00581">
    <property type="entry name" value="Rhodanese"/>
    <property type="match status" value="1"/>
</dbReference>
<proteinExistence type="inferred from homology"/>
<dbReference type="GO" id="GO:0004843">
    <property type="term" value="F:cysteine-type deubiquitinase activity"/>
    <property type="evidence" value="ECO:0007669"/>
    <property type="project" value="UniProtKB-UniRule"/>
</dbReference>
<feature type="coiled-coil region" evidence="8">
    <location>
        <begin position="32"/>
        <end position="59"/>
    </location>
</feature>
<dbReference type="STRING" id="1245769.A0A0C7MZA8"/>
<evidence type="ECO:0000313" key="12">
    <source>
        <dbReference type="EMBL" id="CEP63067.1"/>
    </source>
</evidence>
<dbReference type="RefSeq" id="XP_022629288.1">
    <property type="nucleotide sequence ID" value="XM_022771374.1"/>
</dbReference>
<evidence type="ECO:0000256" key="5">
    <source>
        <dbReference type="ARBA" id="ARBA00022801"/>
    </source>
</evidence>
<dbReference type="EMBL" id="LN736366">
    <property type="protein sequence ID" value="CEP63067.1"/>
    <property type="molecule type" value="Genomic_DNA"/>
</dbReference>
<keyword evidence="6 7" id="KW-0788">Thiol protease</keyword>
<dbReference type="PANTHER" id="PTHR21646">
    <property type="entry name" value="UBIQUITIN CARBOXYL-TERMINAL HYDROLASE"/>
    <property type="match status" value="1"/>
</dbReference>
<dbReference type="Gene3D" id="3.90.70.10">
    <property type="entry name" value="Cysteine proteinases"/>
    <property type="match status" value="1"/>
</dbReference>
<dbReference type="OrthoDB" id="292964at2759"/>
<feature type="compositionally biased region" description="Polar residues" evidence="9">
    <location>
        <begin position="403"/>
        <end position="421"/>
    </location>
</feature>
<dbReference type="PROSITE" id="PS50235">
    <property type="entry name" value="USP_3"/>
    <property type="match status" value="1"/>
</dbReference>
<evidence type="ECO:0000259" key="11">
    <source>
        <dbReference type="PROSITE" id="PS50235"/>
    </source>
</evidence>
<comment type="similarity">
    <text evidence="2 7">Belongs to the peptidase C19 family.</text>
</comment>
<keyword evidence="3 7" id="KW-0645">Protease</keyword>
<evidence type="ECO:0000256" key="3">
    <source>
        <dbReference type="ARBA" id="ARBA00022670"/>
    </source>
</evidence>
<keyword evidence="5 7" id="KW-0378">Hydrolase</keyword>
<dbReference type="GO" id="GO:0000502">
    <property type="term" value="C:proteasome complex"/>
    <property type="evidence" value="ECO:0007669"/>
    <property type="project" value="EnsemblFungi"/>
</dbReference>
<dbReference type="PANTHER" id="PTHR21646:SF95">
    <property type="entry name" value="UBIQUITIN CARBOXYL-TERMINAL HYDROLASE 4-RELATED"/>
    <property type="match status" value="1"/>
</dbReference>
<dbReference type="SMART" id="SM00450">
    <property type="entry name" value="RHOD"/>
    <property type="match status" value="1"/>
</dbReference>
<dbReference type="InterPro" id="IPR050185">
    <property type="entry name" value="Ub_carboxyl-term_hydrolase"/>
</dbReference>
<dbReference type="EC" id="3.4.19.12" evidence="7"/>
<evidence type="ECO:0000313" key="13">
    <source>
        <dbReference type="Proteomes" id="UP000054304"/>
    </source>
</evidence>
<dbReference type="InterPro" id="IPR018200">
    <property type="entry name" value="USP_CS"/>
</dbReference>
<reference evidence="12 13" key="1">
    <citation type="submission" date="2014-12" db="EMBL/GenBank/DDBJ databases">
        <authorList>
            <person name="Neuveglise Cecile"/>
        </authorList>
    </citation>
    <scope>NUCLEOTIDE SEQUENCE [LARGE SCALE GENOMIC DNA]</scope>
    <source>
        <strain evidence="12 13">CBS 12615</strain>
    </source>
</reference>
<evidence type="ECO:0000259" key="10">
    <source>
        <dbReference type="PROSITE" id="PS50206"/>
    </source>
</evidence>
<dbReference type="InterPro" id="IPR001394">
    <property type="entry name" value="Peptidase_C19_UCH"/>
</dbReference>
<protein>
    <recommendedName>
        <fullName evidence="7">Ubiquitin carboxyl-terminal hydrolase</fullName>
        <ecNumber evidence="7">3.4.19.12</ecNumber>
    </recommendedName>
</protein>
<evidence type="ECO:0000256" key="9">
    <source>
        <dbReference type="SAM" id="MobiDB-lite"/>
    </source>
</evidence>
<dbReference type="GO" id="GO:0010008">
    <property type="term" value="C:endosome membrane"/>
    <property type="evidence" value="ECO:0007669"/>
    <property type="project" value="GOC"/>
</dbReference>
<name>A0A0C7MZA8_9SACH</name>
<keyword evidence="13" id="KW-1185">Reference proteome</keyword>
<feature type="compositionally biased region" description="Low complexity" evidence="9">
    <location>
        <begin position="379"/>
        <end position="393"/>
    </location>
</feature>
<dbReference type="SUPFAM" id="SSF54001">
    <property type="entry name" value="Cysteine proteinases"/>
    <property type="match status" value="1"/>
</dbReference>
<feature type="domain" description="Rhodanese" evidence="10">
    <location>
        <begin position="179"/>
        <end position="303"/>
    </location>
</feature>
<dbReference type="SUPFAM" id="SSF52821">
    <property type="entry name" value="Rhodanese/Cell cycle control phosphatase"/>
    <property type="match status" value="1"/>
</dbReference>
<dbReference type="Gene3D" id="3.40.250.10">
    <property type="entry name" value="Rhodanese-like domain"/>
    <property type="match status" value="1"/>
</dbReference>
<dbReference type="CDD" id="cd02674">
    <property type="entry name" value="Peptidase_C19R"/>
    <property type="match status" value="1"/>
</dbReference>
<evidence type="ECO:0000256" key="2">
    <source>
        <dbReference type="ARBA" id="ARBA00009085"/>
    </source>
</evidence>
<dbReference type="InterPro" id="IPR028889">
    <property type="entry name" value="USP"/>
</dbReference>
<dbReference type="GO" id="GO:0006275">
    <property type="term" value="P:regulation of DNA replication"/>
    <property type="evidence" value="ECO:0007669"/>
    <property type="project" value="EnsemblFungi"/>
</dbReference>
<dbReference type="GO" id="GO:0006897">
    <property type="term" value="P:endocytosis"/>
    <property type="evidence" value="ECO:0007669"/>
    <property type="project" value="EnsemblFungi"/>
</dbReference>
<dbReference type="InterPro" id="IPR038765">
    <property type="entry name" value="Papain-like_cys_pep_sf"/>
</dbReference>
<comment type="catalytic activity">
    <reaction evidence="1 7">
        <text>Thiol-dependent hydrolysis of ester, thioester, amide, peptide and isopeptide bonds formed by the C-terminal Gly of ubiquitin (a 76-residue protein attached to proteins as an intracellular targeting signal).</text>
        <dbReference type="EC" id="3.4.19.12"/>
    </reaction>
</comment>
<dbReference type="FunFam" id="3.90.70.10:FF:000115">
    <property type="entry name" value="DOA4p Ubiquitin hydrolase"/>
    <property type="match status" value="1"/>
</dbReference>
<dbReference type="GO" id="GO:1904669">
    <property type="term" value="P:ATP export"/>
    <property type="evidence" value="ECO:0007669"/>
    <property type="project" value="EnsemblFungi"/>
</dbReference>
<dbReference type="HOGENOM" id="CLU_005922_1_0_1"/>
<evidence type="ECO:0000256" key="7">
    <source>
        <dbReference type="RuleBase" id="RU366025"/>
    </source>
</evidence>
<evidence type="ECO:0000256" key="4">
    <source>
        <dbReference type="ARBA" id="ARBA00022786"/>
    </source>
</evidence>
<dbReference type="PROSITE" id="PS00972">
    <property type="entry name" value="USP_1"/>
    <property type="match status" value="1"/>
</dbReference>
<evidence type="ECO:0000256" key="6">
    <source>
        <dbReference type="ARBA" id="ARBA00022807"/>
    </source>
</evidence>
<dbReference type="GO" id="GO:0043162">
    <property type="term" value="P:ubiquitin-dependent protein catabolic process via the multivesicular body sorting pathway"/>
    <property type="evidence" value="ECO:0007669"/>
    <property type="project" value="EnsemblFungi"/>
</dbReference>
<feature type="region of interest" description="Disordered" evidence="9">
    <location>
        <begin position="327"/>
        <end position="422"/>
    </location>
</feature>
<feature type="domain" description="USP" evidence="11">
    <location>
        <begin position="490"/>
        <end position="857"/>
    </location>
</feature>
<sequence>MPHKKIAQPTCKSTTQLIHIADEFVKQDDGKNQDMETLLQECIDTLVNYQEECKKLRRKGSQNSPQSLGSRDENIFETYEAAYVYYKIVSQLVLNKIPELPEFLHAKNNAETQREKGLIDLYNMLVKTLLTDEKFAEIRKFIKEHSTAEKKPAAIKSYTESTWTNGQRISPSRLSTLSNEHRVLLIDLRPRLKFIESHIKSETITCIEPISFKDSYSDIELTRRSLITSPAREVSLFKERDSFDYIVIYTDELDKTGFSQQQQVSLLELLVQRSFERPLNNVKVLILQGGFEGWVNNGGPCDSSHHKEDREYALEYSIPPLIPQKASVMKPAPSSSTFANFPETNGSVSHEDRPNSPLLFPQQRPSGLQRSSSFRDRLSSMSPISRTISPSPTHESIVHRDSTSYPETPQLGPSPNGNKLPSQVKHEREIFNSHLNGFSPPRINGGMVENGLDKALMRPAADTNGKGLARAADESADHVLLNKPVSGFCVGLVNLGNSCYMNCIIQCLLGTNELAQIFLDDSYKNHINLNSKLGSKGVLAKYFSQLIHTMRQKAVSAPPGTPKNHNKGDEKSAVQPINFKVASGSINSLFKGSSQQDCQEFCQFLLDGLHEDLNQCGGNPSLKELSEEAEKIREKLCMRIASSIEWERYLTTDFSVIVDLFQGQYASQLKCKVCGRTSTTYQPFSVLSVPVPSGSRCGIIDCFEEFTKIETLERDERWSCPQCKVKQPSTKKITITRLPRNLIIHLKRFDNQLNKNNILVSYPNVLDLTPFWADDFDGKLPPGVTELPTRGQVPPFNYDLYGVACHFGTLYGGHYTAYVNKGSPYGWCYFDDTSWRKVKNQHEYITTNAYVLFYHRASMSSL</sequence>
<dbReference type="PROSITE" id="PS50206">
    <property type="entry name" value="RHODANESE_3"/>
    <property type="match status" value="1"/>
</dbReference>
<dbReference type="AlphaFoldDB" id="A0A0C7MZA8"/>
<feature type="compositionally biased region" description="Polar residues" evidence="9">
    <location>
        <begin position="333"/>
        <end position="348"/>
    </location>
</feature>
<dbReference type="GO" id="GO:0016579">
    <property type="term" value="P:protein deubiquitination"/>
    <property type="evidence" value="ECO:0007669"/>
    <property type="project" value="InterPro"/>
</dbReference>